<dbReference type="EMBL" id="CAJVAS010000006">
    <property type="protein sequence ID" value="CAG7616103.1"/>
    <property type="molecule type" value="Genomic_DNA"/>
</dbReference>
<evidence type="ECO:0000313" key="1">
    <source>
        <dbReference type="EMBL" id="CAG7616103.1"/>
    </source>
</evidence>
<reference evidence="1" key="1">
    <citation type="submission" date="2021-06" db="EMBL/GenBank/DDBJ databases">
        <authorList>
            <person name="Criscuolo A."/>
        </authorList>
    </citation>
    <scope>NUCLEOTIDE SEQUENCE</scope>
    <source>
        <strain evidence="1">CIP111600</strain>
    </source>
</reference>
<sequence>MKVTIVRFIERDYYKNVMLTGSEAMPDVRIDKILDVAGQTWADLTFKFNDNGSVTIIDNHTDQQVPLAHLKGVAYDFYVKQRIRLIRANLQAKILQTA</sequence>
<dbReference type="Proteomes" id="UP000693672">
    <property type="component" value="Unassembled WGS sequence"/>
</dbReference>
<name>A0A916JZY7_9BACL</name>
<gene>
    <name evidence="1" type="ORF">PAESOLCIP111_01865</name>
</gene>
<protein>
    <submittedName>
        <fullName evidence="1">Uncharacterized protein</fullName>
    </submittedName>
</protein>
<proteinExistence type="predicted"/>
<dbReference type="RefSeq" id="WP_218091659.1">
    <property type="nucleotide sequence ID" value="NZ_CAJVAS010000006.1"/>
</dbReference>
<comment type="caution">
    <text evidence="1">The sequence shown here is derived from an EMBL/GenBank/DDBJ whole genome shotgun (WGS) entry which is preliminary data.</text>
</comment>
<dbReference type="AlphaFoldDB" id="A0A916JZY7"/>
<keyword evidence="2" id="KW-1185">Reference proteome</keyword>
<evidence type="ECO:0000313" key="2">
    <source>
        <dbReference type="Proteomes" id="UP000693672"/>
    </source>
</evidence>
<accession>A0A916JZY7</accession>
<organism evidence="1 2">
    <name type="scientific">Paenibacillus solanacearum</name>
    <dbReference type="NCBI Taxonomy" id="2048548"/>
    <lineage>
        <taxon>Bacteria</taxon>
        <taxon>Bacillati</taxon>
        <taxon>Bacillota</taxon>
        <taxon>Bacilli</taxon>
        <taxon>Bacillales</taxon>
        <taxon>Paenibacillaceae</taxon>
        <taxon>Paenibacillus</taxon>
    </lineage>
</organism>